<sequence>MKRIKTGLLASSLLFANVVFSHSDHAGHEGHEHHGLSPADTRQQADEGKLCIHKKQGYSLGAVVEHENKIFRCLKARGENMQEQTNLVWVELKLQDKTLVTAP</sequence>
<accession>A0ABV7FG75</accession>
<gene>
    <name evidence="3" type="ORF">ACFODX_04925</name>
</gene>
<dbReference type="Proteomes" id="UP001595555">
    <property type="component" value="Unassembled WGS sequence"/>
</dbReference>
<feature type="signal peptide" evidence="2">
    <location>
        <begin position="1"/>
        <end position="26"/>
    </location>
</feature>
<keyword evidence="2" id="KW-0732">Signal</keyword>
<dbReference type="EMBL" id="JBHRTF010000002">
    <property type="protein sequence ID" value="MFC3114893.1"/>
    <property type="molecule type" value="Genomic_DNA"/>
</dbReference>
<dbReference type="Pfam" id="PF07383">
    <property type="entry name" value="DUF1496"/>
    <property type="match status" value="1"/>
</dbReference>
<evidence type="ECO:0000256" key="1">
    <source>
        <dbReference type="SAM" id="MobiDB-lite"/>
    </source>
</evidence>
<evidence type="ECO:0000256" key="2">
    <source>
        <dbReference type="SAM" id="SignalP"/>
    </source>
</evidence>
<feature type="compositionally biased region" description="Basic and acidic residues" evidence="1">
    <location>
        <begin position="26"/>
        <end position="35"/>
    </location>
</feature>
<name>A0ABV7FG75_9GAMM</name>
<protein>
    <submittedName>
        <fullName evidence="3">DUF1496 domain-containing protein</fullName>
    </submittedName>
</protein>
<dbReference type="InterPro" id="IPR009971">
    <property type="entry name" value="DUF1496"/>
</dbReference>
<feature type="region of interest" description="Disordered" evidence="1">
    <location>
        <begin position="26"/>
        <end position="47"/>
    </location>
</feature>
<reference evidence="4" key="1">
    <citation type="journal article" date="2019" name="Int. J. Syst. Evol. Microbiol.">
        <title>The Global Catalogue of Microorganisms (GCM) 10K type strain sequencing project: providing services to taxonomists for standard genome sequencing and annotation.</title>
        <authorList>
            <consortium name="The Broad Institute Genomics Platform"/>
            <consortium name="The Broad Institute Genome Sequencing Center for Infectious Disease"/>
            <person name="Wu L."/>
            <person name="Ma J."/>
        </authorList>
    </citation>
    <scope>NUCLEOTIDE SEQUENCE [LARGE SCALE GENOMIC DNA]</scope>
    <source>
        <strain evidence="4">KCTC 52237</strain>
    </source>
</reference>
<keyword evidence="4" id="KW-1185">Reference proteome</keyword>
<proteinExistence type="predicted"/>
<dbReference type="RefSeq" id="WP_378116646.1">
    <property type="nucleotide sequence ID" value="NZ_JBHRTF010000002.1"/>
</dbReference>
<evidence type="ECO:0000313" key="4">
    <source>
        <dbReference type="Proteomes" id="UP001595555"/>
    </source>
</evidence>
<evidence type="ECO:0000313" key="3">
    <source>
        <dbReference type="EMBL" id="MFC3114893.1"/>
    </source>
</evidence>
<organism evidence="3 4">
    <name type="scientific">Cellvibrio fontiphilus</name>
    <dbReference type="NCBI Taxonomy" id="1815559"/>
    <lineage>
        <taxon>Bacteria</taxon>
        <taxon>Pseudomonadati</taxon>
        <taxon>Pseudomonadota</taxon>
        <taxon>Gammaproteobacteria</taxon>
        <taxon>Cellvibrionales</taxon>
        <taxon>Cellvibrionaceae</taxon>
        <taxon>Cellvibrio</taxon>
    </lineage>
</organism>
<feature type="chain" id="PRO_5047106127" evidence="2">
    <location>
        <begin position="27"/>
        <end position="103"/>
    </location>
</feature>
<comment type="caution">
    <text evidence="3">The sequence shown here is derived from an EMBL/GenBank/DDBJ whole genome shotgun (WGS) entry which is preliminary data.</text>
</comment>